<keyword evidence="9 10" id="KW-0472">Membrane</keyword>
<evidence type="ECO:0000256" key="11">
    <source>
        <dbReference type="SAM" id="MobiDB-lite"/>
    </source>
</evidence>
<dbReference type="Pfam" id="PF03840">
    <property type="entry name" value="SecG"/>
    <property type="match status" value="1"/>
</dbReference>
<reference evidence="13" key="1">
    <citation type="journal article" date="2022" name="Int. J. Syst. Evol. Microbiol.">
        <title>Anaeromyxobacter oryzae sp. nov., Anaeromyxobacter diazotrophicus sp. nov. and Anaeromyxobacter paludicola sp. nov., isolated from paddy soils.</title>
        <authorList>
            <person name="Itoh H."/>
            <person name="Xu Z."/>
            <person name="Mise K."/>
            <person name="Masuda Y."/>
            <person name="Ushijima N."/>
            <person name="Hayakawa C."/>
            <person name="Shiratori Y."/>
            <person name="Senoo K."/>
        </authorList>
    </citation>
    <scope>NUCLEOTIDE SEQUENCE [LARGE SCALE GENOMIC DNA]</scope>
    <source>
        <strain evidence="13">Red232</strain>
    </source>
</reference>
<dbReference type="EMBL" id="AP025591">
    <property type="protein sequence ID" value="BDG06384.1"/>
    <property type="molecule type" value="Genomic_DNA"/>
</dbReference>
<feature type="compositionally biased region" description="Low complexity" evidence="11">
    <location>
        <begin position="88"/>
        <end position="121"/>
    </location>
</feature>
<name>A0ABM7X3N4_9BACT</name>
<evidence type="ECO:0000313" key="12">
    <source>
        <dbReference type="EMBL" id="BDG06384.1"/>
    </source>
</evidence>
<keyword evidence="6 10" id="KW-0653">Protein transport</keyword>
<evidence type="ECO:0000256" key="4">
    <source>
        <dbReference type="ARBA" id="ARBA00022475"/>
    </source>
</evidence>
<dbReference type="InterPro" id="IPR004692">
    <property type="entry name" value="SecG"/>
</dbReference>
<organism evidence="12 13">
    <name type="scientific">Anaeromyxobacter oryzae</name>
    <dbReference type="NCBI Taxonomy" id="2918170"/>
    <lineage>
        <taxon>Bacteria</taxon>
        <taxon>Pseudomonadati</taxon>
        <taxon>Myxococcota</taxon>
        <taxon>Myxococcia</taxon>
        <taxon>Myxococcales</taxon>
        <taxon>Cystobacterineae</taxon>
        <taxon>Anaeromyxobacteraceae</taxon>
        <taxon>Anaeromyxobacter</taxon>
    </lineage>
</organism>
<evidence type="ECO:0000256" key="2">
    <source>
        <dbReference type="ARBA" id="ARBA00008445"/>
    </source>
</evidence>
<evidence type="ECO:0000256" key="3">
    <source>
        <dbReference type="ARBA" id="ARBA00022448"/>
    </source>
</evidence>
<dbReference type="PANTHER" id="PTHR34182">
    <property type="entry name" value="PROTEIN-EXPORT MEMBRANE PROTEIN SECG"/>
    <property type="match status" value="1"/>
</dbReference>
<keyword evidence="4 10" id="KW-1003">Cell membrane</keyword>
<feature type="transmembrane region" description="Helical" evidence="10">
    <location>
        <begin position="50"/>
        <end position="71"/>
    </location>
</feature>
<keyword evidence="13" id="KW-1185">Reference proteome</keyword>
<evidence type="ECO:0000313" key="13">
    <source>
        <dbReference type="Proteomes" id="UP001162891"/>
    </source>
</evidence>
<evidence type="ECO:0000256" key="5">
    <source>
        <dbReference type="ARBA" id="ARBA00022692"/>
    </source>
</evidence>
<comment type="subcellular location">
    <subcellularLocation>
        <location evidence="1 10">Cell membrane</location>
        <topology evidence="1 10">Multi-pass membrane protein</topology>
    </subcellularLocation>
</comment>
<proteinExistence type="inferred from homology"/>
<comment type="caution">
    <text evidence="10">Lacks conserved residue(s) required for the propagation of feature annotation.</text>
</comment>
<evidence type="ECO:0000256" key="1">
    <source>
        <dbReference type="ARBA" id="ARBA00004651"/>
    </source>
</evidence>
<dbReference type="RefSeq" id="WP_248356055.1">
    <property type="nucleotide sequence ID" value="NZ_AP025591.1"/>
</dbReference>
<evidence type="ECO:0000256" key="9">
    <source>
        <dbReference type="ARBA" id="ARBA00023136"/>
    </source>
</evidence>
<feature type="region of interest" description="Disordered" evidence="11">
    <location>
        <begin position="81"/>
        <end position="121"/>
    </location>
</feature>
<keyword evidence="8 10" id="KW-0811">Translocation</keyword>
<sequence length="121" mass="11620">MITLVTILHVVVCVFLILVILLQAGKGGGMAGLGGGASQTVFGGRGSQTFLGKVTSVSAAIFMITSLTLAYQASKTSSVVERHGGGAPFAPAPAGGAPAPAPAGQAPAPAAPAQGGTAPSH</sequence>
<dbReference type="Proteomes" id="UP001162891">
    <property type="component" value="Chromosome"/>
</dbReference>
<dbReference type="NCBIfam" id="TIGR00810">
    <property type="entry name" value="secG"/>
    <property type="match status" value="1"/>
</dbReference>
<accession>A0ABM7X3N4</accession>
<dbReference type="PRINTS" id="PR01651">
    <property type="entry name" value="SECGEXPORT"/>
</dbReference>
<evidence type="ECO:0000256" key="6">
    <source>
        <dbReference type="ARBA" id="ARBA00022927"/>
    </source>
</evidence>
<keyword evidence="5 10" id="KW-0812">Transmembrane</keyword>
<gene>
    <name evidence="12" type="ORF">AMOR_53800</name>
</gene>
<protein>
    <recommendedName>
        <fullName evidence="10">Protein-export membrane protein SecG</fullName>
    </recommendedName>
</protein>
<comment type="similarity">
    <text evidence="2 10">Belongs to the SecG family.</text>
</comment>
<keyword evidence="7 10" id="KW-1133">Transmembrane helix</keyword>
<evidence type="ECO:0000256" key="7">
    <source>
        <dbReference type="ARBA" id="ARBA00022989"/>
    </source>
</evidence>
<evidence type="ECO:0000256" key="8">
    <source>
        <dbReference type="ARBA" id="ARBA00023010"/>
    </source>
</evidence>
<dbReference type="PANTHER" id="PTHR34182:SF1">
    <property type="entry name" value="PROTEIN-EXPORT MEMBRANE PROTEIN SECG"/>
    <property type="match status" value="1"/>
</dbReference>
<comment type="function">
    <text evidence="10">Involved in protein export. Participates in an early event of protein translocation.</text>
</comment>
<keyword evidence="3 10" id="KW-0813">Transport</keyword>
<evidence type="ECO:0000256" key="10">
    <source>
        <dbReference type="RuleBase" id="RU365087"/>
    </source>
</evidence>